<keyword evidence="3" id="KW-1185">Reference proteome</keyword>
<dbReference type="Proteomes" id="UP000807469">
    <property type="component" value="Unassembled WGS sequence"/>
</dbReference>
<dbReference type="AlphaFoldDB" id="A0A9P5YL94"/>
<feature type="region of interest" description="Disordered" evidence="1">
    <location>
        <begin position="58"/>
        <end position="132"/>
    </location>
</feature>
<organism evidence="2 3">
    <name type="scientific">Pholiota conissans</name>
    <dbReference type="NCBI Taxonomy" id="109636"/>
    <lineage>
        <taxon>Eukaryota</taxon>
        <taxon>Fungi</taxon>
        <taxon>Dikarya</taxon>
        <taxon>Basidiomycota</taxon>
        <taxon>Agaricomycotina</taxon>
        <taxon>Agaricomycetes</taxon>
        <taxon>Agaricomycetidae</taxon>
        <taxon>Agaricales</taxon>
        <taxon>Agaricineae</taxon>
        <taxon>Strophariaceae</taxon>
        <taxon>Pholiota</taxon>
    </lineage>
</organism>
<accession>A0A9P5YL94</accession>
<feature type="compositionally biased region" description="Acidic residues" evidence="1">
    <location>
        <begin position="77"/>
        <end position="114"/>
    </location>
</feature>
<reference evidence="2" key="1">
    <citation type="submission" date="2020-11" db="EMBL/GenBank/DDBJ databases">
        <authorList>
            <consortium name="DOE Joint Genome Institute"/>
            <person name="Ahrendt S."/>
            <person name="Riley R."/>
            <person name="Andreopoulos W."/>
            <person name="Labutti K."/>
            <person name="Pangilinan J."/>
            <person name="Ruiz-Duenas F.J."/>
            <person name="Barrasa J.M."/>
            <person name="Sanchez-Garcia M."/>
            <person name="Camarero S."/>
            <person name="Miyauchi S."/>
            <person name="Serrano A."/>
            <person name="Linde D."/>
            <person name="Babiker R."/>
            <person name="Drula E."/>
            <person name="Ayuso-Fernandez I."/>
            <person name="Pacheco R."/>
            <person name="Padilla G."/>
            <person name="Ferreira P."/>
            <person name="Barriuso J."/>
            <person name="Kellner H."/>
            <person name="Castanera R."/>
            <person name="Alfaro M."/>
            <person name="Ramirez L."/>
            <person name="Pisabarro A.G."/>
            <person name="Kuo A."/>
            <person name="Tritt A."/>
            <person name="Lipzen A."/>
            <person name="He G."/>
            <person name="Yan M."/>
            <person name="Ng V."/>
            <person name="Cullen D."/>
            <person name="Martin F."/>
            <person name="Rosso M.-N."/>
            <person name="Henrissat B."/>
            <person name="Hibbett D."/>
            <person name="Martinez A.T."/>
            <person name="Grigoriev I.V."/>
        </authorList>
    </citation>
    <scope>NUCLEOTIDE SEQUENCE</scope>
    <source>
        <strain evidence="2">CIRM-BRFM 674</strain>
    </source>
</reference>
<sequence length="164" mass="18482">MFPHSPPLTGYGPHTHCALNSNFNYHLNILSLHSSPFHSHCPHHCCHCHIITLEQSQSSPDLGGYPCKIQAEKQDQEQEQEGDEQGDEEEDENENEEDENEEDENEEEYQEQYQEEYHGKSQGTKSTNTSPAMSVKNMYEILGIPQLRACIQPGSGSVTATPPI</sequence>
<protein>
    <submittedName>
        <fullName evidence="2">Uncharacterized protein</fullName>
    </submittedName>
</protein>
<evidence type="ECO:0000313" key="2">
    <source>
        <dbReference type="EMBL" id="KAF9471192.1"/>
    </source>
</evidence>
<feature type="compositionally biased region" description="Polar residues" evidence="1">
    <location>
        <begin position="121"/>
        <end position="132"/>
    </location>
</feature>
<evidence type="ECO:0000313" key="3">
    <source>
        <dbReference type="Proteomes" id="UP000807469"/>
    </source>
</evidence>
<comment type="caution">
    <text evidence="2">The sequence shown here is derived from an EMBL/GenBank/DDBJ whole genome shotgun (WGS) entry which is preliminary data.</text>
</comment>
<proteinExistence type="predicted"/>
<name>A0A9P5YL94_9AGAR</name>
<evidence type="ECO:0000256" key="1">
    <source>
        <dbReference type="SAM" id="MobiDB-lite"/>
    </source>
</evidence>
<gene>
    <name evidence="2" type="ORF">BDN70DRAFT_978171</name>
</gene>
<dbReference type="EMBL" id="MU155738">
    <property type="protein sequence ID" value="KAF9471192.1"/>
    <property type="molecule type" value="Genomic_DNA"/>
</dbReference>